<sequence>MSSLLLVGKMNLALKSTSMEEIVCGVFTQALVTFLDRELDTTNLTYSSLLNRLPPLERQHPQCSSKNRTCALFGGLVGHPVTFGLSYHDGKYRAEAGKIHGVVKGTLFAIHTLANDTATNLESLVFEAVLIFPHSCILRQRSIDVIKFEIPTGARVSVSSWRQGDKVLKVFIGSPHDGVQSIEDIFSLVDFESADLVIHCTGEGTLQFERLDPLMSKYAPVLCNISTEPSLSKILQGVSHFNFHIYRCNSKEPLQPHVKVILHRLTQSNPNQVLEQPIYAPDGHIDIILITERENTVFASSKATADINGPFYRLTVTNESGRDLFPYLFYFDPSDYSIQPLYHPPCPTMEAPLAPVHATNRSSKLKVGYGEANVEALQFSLANNITKDVGFLKLFMSSTYVDMTGLKQESLLHGVHGRGFKMRRPPPESLWDTWTYVIKTVETAG</sequence>
<dbReference type="AlphaFoldDB" id="A0A0C3F5M5"/>
<protein>
    <submittedName>
        <fullName evidence="1">Uncharacterized protein</fullName>
    </submittedName>
</protein>
<reference evidence="1 2" key="1">
    <citation type="submission" date="2014-04" db="EMBL/GenBank/DDBJ databases">
        <authorList>
            <consortium name="DOE Joint Genome Institute"/>
            <person name="Kuo A."/>
            <person name="Tarkka M."/>
            <person name="Buscot F."/>
            <person name="Kohler A."/>
            <person name="Nagy L.G."/>
            <person name="Floudas D."/>
            <person name="Copeland A."/>
            <person name="Barry K.W."/>
            <person name="Cichocki N."/>
            <person name="Veneault-Fourrey C."/>
            <person name="LaButti K."/>
            <person name="Lindquist E.A."/>
            <person name="Lipzen A."/>
            <person name="Lundell T."/>
            <person name="Morin E."/>
            <person name="Murat C."/>
            <person name="Sun H."/>
            <person name="Tunlid A."/>
            <person name="Henrissat B."/>
            <person name="Grigoriev I.V."/>
            <person name="Hibbett D.S."/>
            <person name="Martin F."/>
            <person name="Nordberg H.P."/>
            <person name="Cantor M.N."/>
            <person name="Hua S.X."/>
        </authorList>
    </citation>
    <scope>NUCLEOTIDE SEQUENCE [LARGE SCALE GENOMIC DNA]</scope>
    <source>
        <strain evidence="1 2">F 1598</strain>
    </source>
</reference>
<organism evidence="1 2">
    <name type="scientific">Piloderma croceum (strain F 1598)</name>
    <dbReference type="NCBI Taxonomy" id="765440"/>
    <lineage>
        <taxon>Eukaryota</taxon>
        <taxon>Fungi</taxon>
        <taxon>Dikarya</taxon>
        <taxon>Basidiomycota</taxon>
        <taxon>Agaricomycotina</taxon>
        <taxon>Agaricomycetes</taxon>
        <taxon>Agaricomycetidae</taxon>
        <taxon>Atheliales</taxon>
        <taxon>Atheliaceae</taxon>
        <taxon>Piloderma</taxon>
    </lineage>
</organism>
<gene>
    <name evidence="1" type="ORF">PILCRDRAFT_13733</name>
</gene>
<accession>A0A0C3F5M5</accession>
<evidence type="ECO:0000313" key="1">
    <source>
        <dbReference type="EMBL" id="KIM75324.1"/>
    </source>
</evidence>
<reference evidence="2" key="2">
    <citation type="submission" date="2015-01" db="EMBL/GenBank/DDBJ databases">
        <title>Evolutionary Origins and Diversification of the Mycorrhizal Mutualists.</title>
        <authorList>
            <consortium name="DOE Joint Genome Institute"/>
            <consortium name="Mycorrhizal Genomics Consortium"/>
            <person name="Kohler A."/>
            <person name="Kuo A."/>
            <person name="Nagy L.G."/>
            <person name="Floudas D."/>
            <person name="Copeland A."/>
            <person name="Barry K.W."/>
            <person name="Cichocki N."/>
            <person name="Veneault-Fourrey C."/>
            <person name="LaButti K."/>
            <person name="Lindquist E.A."/>
            <person name="Lipzen A."/>
            <person name="Lundell T."/>
            <person name="Morin E."/>
            <person name="Murat C."/>
            <person name="Riley R."/>
            <person name="Ohm R."/>
            <person name="Sun H."/>
            <person name="Tunlid A."/>
            <person name="Henrissat B."/>
            <person name="Grigoriev I.V."/>
            <person name="Hibbett D.S."/>
            <person name="Martin F."/>
        </authorList>
    </citation>
    <scope>NUCLEOTIDE SEQUENCE [LARGE SCALE GENOMIC DNA]</scope>
    <source>
        <strain evidence="2">F 1598</strain>
    </source>
</reference>
<dbReference type="Proteomes" id="UP000054166">
    <property type="component" value="Unassembled WGS sequence"/>
</dbReference>
<dbReference type="EMBL" id="KN833048">
    <property type="protein sequence ID" value="KIM75324.1"/>
    <property type="molecule type" value="Genomic_DNA"/>
</dbReference>
<evidence type="ECO:0000313" key="2">
    <source>
        <dbReference type="Proteomes" id="UP000054166"/>
    </source>
</evidence>
<dbReference type="HOGENOM" id="CLU_615551_0_0_1"/>
<keyword evidence="2" id="KW-1185">Reference proteome</keyword>
<dbReference type="InParanoid" id="A0A0C3F5M5"/>
<proteinExistence type="predicted"/>
<dbReference type="OrthoDB" id="3223806at2759"/>
<name>A0A0C3F5M5_PILCF</name>